<gene>
    <name evidence="6" type="ORF">CANARDRAFT_20515</name>
</gene>
<dbReference type="InterPro" id="IPR027417">
    <property type="entry name" value="P-loop_NTPase"/>
</dbReference>
<dbReference type="STRING" id="983967.A0A1E4T7R6"/>
<evidence type="ECO:0000256" key="1">
    <source>
        <dbReference type="ARBA" id="ARBA00022741"/>
    </source>
</evidence>
<evidence type="ECO:0000259" key="5">
    <source>
        <dbReference type="SMART" id="SM00382"/>
    </source>
</evidence>
<keyword evidence="1 3" id="KW-0547">Nucleotide-binding</keyword>
<proteinExistence type="inferred from homology"/>
<feature type="domain" description="AAA+ ATPase" evidence="5">
    <location>
        <begin position="261"/>
        <end position="410"/>
    </location>
</feature>
<protein>
    <recommendedName>
        <fullName evidence="5">AAA+ ATPase domain-containing protein</fullName>
    </recommendedName>
</protein>
<dbReference type="OrthoDB" id="5925at2759"/>
<dbReference type="InterPro" id="IPR003960">
    <property type="entry name" value="ATPase_AAA_CS"/>
</dbReference>
<evidence type="ECO:0000313" key="7">
    <source>
        <dbReference type="Proteomes" id="UP000094801"/>
    </source>
</evidence>
<evidence type="ECO:0000256" key="4">
    <source>
        <dbReference type="SAM" id="MobiDB-lite"/>
    </source>
</evidence>
<dbReference type="Pfam" id="PF00004">
    <property type="entry name" value="AAA"/>
    <property type="match status" value="1"/>
</dbReference>
<dbReference type="AlphaFoldDB" id="A0A1E4T7R6"/>
<dbReference type="GO" id="GO:0005634">
    <property type="term" value="C:nucleus"/>
    <property type="evidence" value="ECO:0007669"/>
    <property type="project" value="TreeGrafter"/>
</dbReference>
<dbReference type="PANTHER" id="PTHR45991:SF1">
    <property type="entry name" value="PACHYTENE CHECKPOINT PROTEIN 2 HOMOLOG"/>
    <property type="match status" value="1"/>
</dbReference>
<dbReference type="GO" id="GO:0007131">
    <property type="term" value="P:reciprocal meiotic recombination"/>
    <property type="evidence" value="ECO:0007669"/>
    <property type="project" value="TreeGrafter"/>
</dbReference>
<keyword evidence="7" id="KW-1185">Reference proteome</keyword>
<reference evidence="7" key="1">
    <citation type="submission" date="2016-04" db="EMBL/GenBank/DDBJ databases">
        <title>Comparative genomics of biotechnologically important yeasts.</title>
        <authorList>
            <consortium name="DOE Joint Genome Institute"/>
            <person name="Riley R."/>
            <person name="Haridas S."/>
            <person name="Wolfe K.H."/>
            <person name="Lopes M.R."/>
            <person name="Hittinger C.T."/>
            <person name="Goker M."/>
            <person name="Salamov A."/>
            <person name="Wisecaver J."/>
            <person name="Long T.M."/>
            <person name="Aerts A.L."/>
            <person name="Barry K."/>
            <person name="Choi C."/>
            <person name="Clum A."/>
            <person name="Coughlan A.Y."/>
            <person name="Deshpande S."/>
            <person name="Douglass A.P."/>
            <person name="Hanson S.J."/>
            <person name="Klenk H.-P."/>
            <person name="Labutti K."/>
            <person name="Lapidus A."/>
            <person name="Lindquist E."/>
            <person name="Lipzen A."/>
            <person name="Meier-Kolthoff J.P."/>
            <person name="Ohm R.A."/>
            <person name="Otillar R.P."/>
            <person name="Pangilinan J."/>
            <person name="Peng Y."/>
            <person name="Rokas A."/>
            <person name="Rosa C.A."/>
            <person name="Scheuner C."/>
            <person name="Sibirny A.A."/>
            <person name="Slot J.C."/>
            <person name="Stielow J.B."/>
            <person name="Sun H."/>
            <person name="Kurtzman C.P."/>
            <person name="Blackwell M."/>
            <person name="Grigoriev I.V."/>
            <person name="Jeffries T.W."/>
        </authorList>
    </citation>
    <scope>NUCLEOTIDE SEQUENCE [LARGE SCALE GENOMIC DNA]</scope>
    <source>
        <strain evidence="7">NRRL YB-2248</strain>
    </source>
</reference>
<dbReference type="InterPro" id="IPR003593">
    <property type="entry name" value="AAA+_ATPase"/>
</dbReference>
<evidence type="ECO:0000313" key="6">
    <source>
        <dbReference type="EMBL" id="ODV87782.1"/>
    </source>
</evidence>
<keyword evidence="2 3" id="KW-0067">ATP-binding</keyword>
<dbReference type="PROSITE" id="PS00674">
    <property type="entry name" value="AAA"/>
    <property type="match status" value="1"/>
</dbReference>
<dbReference type="SMART" id="SM00382">
    <property type="entry name" value="AAA"/>
    <property type="match status" value="1"/>
</dbReference>
<dbReference type="Gene3D" id="3.40.50.300">
    <property type="entry name" value="P-loop containing nucleotide triphosphate hydrolases"/>
    <property type="match status" value="1"/>
</dbReference>
<feature type="compositionally biased region" description="Low complexity" evidence="4">
    <location>
        <begin position="10"/>
        <end position="23"/>
    </location>
</feature>
<name>A0A1E4T7R6_9ASCO</name>
<dbReference type="EMBL" id="KV453847">
    <property type="protein sequence ID" value="ODV87782.1"/>
    <property type="molecule type" value="Genomic_DNA"/>
</dbReference>
<evidence type="ECO:0000256" key="3">
    <source>
        <dbReference type="RuleBase" id="RU003651"/>
    </source>
</evidence>
<dbReference type="GO" id="GO:0051598">
    <property type="term" value="P:meiotic recombination checkpoint signaling"/>
    <property type="evidence" value="ECO:0007669"/>
    <property type="project" value="TreeGrafter"/>
</dbReference>
<dbReference type="GO" id="GO:0005524">
    <property type="term" value="F:ATP binding"/>
    <property type="evidence" value="ECO:0007669"/>
    <property type="project" value="UniProtKB-KW"/>
</dbReference>
<feature type="region of interest" description="Disordered" evidence="4">
    <location>
        <begin position="1"/>
        <end position="23"/>
    </location>
</feature>
<accession>A0A1E4T7R6</accession>
<dbReference type="InterPro" id="IPR003959">
    <property type="entry name" value="ATPase_AAA_core"/>
</dbReference>
<dbReference type="GO" id="GO:0016887">
    <property type="term" value="F:ATP hydrolysis activity"/>
    <property type="evidence" value="ECO:0007669"/>
    <property type="project" value="InterPro"/>
</dbReference>
<comment type="similarity">
    <text evidence="3">Belongs to the AAA ATPase family.</text>
</comment>
<dbReference type="GO" id="GO:0005694">
    <property type="term" value="C:chromosome"/>
    <property type="evidence" value="ECO:0007669"/>
    <property type="project" value="TreeGrafter"/>
</dbReference>
<dbReference type="InterPro" id="IPR044539">
    <property type="entry name" value="Pch2-like"/>
</dbReference>
<dbReference type="PANTHER" id="PTHR45991">
    <property type="entry name" value="PACHYTENE CHECKPOINT PROTEIN 2"/>
    <property type="match status" value="1"/>
</dbReference>
<evidence type="ECO:0000256" key="2">
    <source>
        <dbReference type="ARBA" id="ARBA00022840"/>
    </source>
</evidence>
<dbReference type="Proteomes" id="UP000094801">
    <property type="component" value="Unassembled WGS sequence"/>
</dbReference>
<dbReference type="SUPFAM" id="SSF52540">
    <property type="entry name" value="P-loop containing nucleoside triphosphate hydrolases"/>
    <property type="match status" value="1"/>
</dbReference>
<organism evidence="6 7">
    <name type="scientific">[Candida] arabinofermentans NRRL YB-2248</name>
    <dbReference type="NCBI Taxonomy" id="983967"/>
    <lineage>
        <taxon>Eukaryota</taxon>
        <taxon>Fungi</taxon>
        <taxon>Dikarya</taxon>
        <taxon>Ascomycota</taxon>
        <taxon>Saccharomycotina</taxon>
        <taxon>Pichiomycetes</taxon>
        <taxon>Pichiales</taxon>
        <taxon>Pichiaceae</taxon>
        <taxon>Ogataea</taxon>
        <taxon>Ogataea/Candida clade</taxon>
    </lineage>
</organism>
<sequence>MISNSDDLSETSSASTGSESPSYYSKSVTIYASIKAESVNFFNNDLSKVRILDKCLSKLIRLKYRNDSIPLDSFIKTDDLHILGDSKLKDIWDTMLLKLSSDDILDEIENDALELGFLELLIGFSIDKFLFSNLVHHDIRKRSHQAFTNEDLNYKLDLLLEKLNGVGLDDCEMMFEPNKDSESVLIDDDVDLQTIILDCYPDSFKRKTYNTTMPLIMKLSNKVKYYRLPDAELFEDYSRFFYEDGIKAKIFRQLTSANQIKSQLYLLHGEPGTGKTSLSRIMSNFVYSHLSDINSEGILVELSCSKLLSQFVNESEKNLDTLFDIFEEIARSGCYLFLLIDEVERLAMSRIGNTYTLQSEIKLTSTFLTCLDKIKKYEKIIVFTTTNLINELDDAFLDRVDHIYKLNQPTEKSTYQILRSTIEALISSRMVYIPGYTACQHFETFEWCTKRDLLNSSSPSILLCKVSKISYALKISGRALVKCCENCLIENCDFKHGNERGVEINRYLNDLLKCILNRSTNNRKVK</sequence>